<dbReference type="RefSeq" id="WP_182801875.1">
    <property type="nucleotide sequence ID" value="NZ_CP060007.1"/>
</dbReference>
<dbReference type="AlphaFoldDB" id="A0A7G5XDR0"/>
<evidence type="ECO:0000313" key="2">
    <source>
        <dbReference type="Proteomes" id="UP000515344"/>
    </source>
</evidence>
<dbReference type="EMBL" id="CP060007">
    <property type="protein sequence ID" value="QNA43613.1"/>
    <property type="molecule type" value="Genomic_DNA"/>
</dbReference>
<dbReference type="Proteomes" id="UP000515344">
    <property type="component" value="Chromosome"/>
</dbReference>
<protein>
    <recommendedName>
        <fullName evidence="3">Outer membrane beta-barrel protein</fullName>
    </recommendedName>
</protein>
<accession>A0A7G5XDR0</accession>
<sequence length="204" mass="21761">MKGLLRNSFVLLVSLFIIQSASAQLRFETQHHFKPFEVLLDAGLARPAGKGAKAGVLLALEPRFNALDRLTVGLRMEATAMIRGYAGLNGMDPNANGEAGLGISFVPAAEYYFANRTVRPFIGGGAGVYNFLSVEANSEGGGSVKIPASTKFGGMARVGVEVWHIRAAVEYNFVAKTGEINNNYLGIKLGIILGGGQYSLEDTY</sequence>
<dbReference type="Gene3D" id="2.40.160.20">
    <property type="match status" value="1"/>
</dbReference>
<evidence type="ECO:0000313" key="1">
    <source>
        <dbReference type="EMBL" id="QNA43613.1"/>
    </source>
</evidence>
<proteinExistence type="predicted"/>
<reference evidence="2" key="1">
    <citation type="submission" date="2020-08" db="EMBL/GenBank/DDBJ databases">
        <title>Lacibacter sp. S13-6-6 genome sequencing.</title>
        <authorList>
            <person name="Jin L."/>
        </authorList>
    </citation>
    <scope>NUCLEOTIDE SEQUENCE [LARGE SCALE GENOMIC DNA]</scope>
    <source>
        <strain evidence="2">S13-6-6</strain>
    </source>
</reference>
<gene>
    <name evidence="1" type="ORF">H4075_16210</name>
</gene>
<evidence type="ECO:0008006" key="3">
    <source>
        <dbReference type="Google" id="ProtNLM"/>
    </source>
</evidence>
<keyword evidence="2" id="KW-1185">Reference proteome</keyword>
<dbReference type="KEGG" id="lacs:H4075_16210"/>
<organism evidence="1 2">
    <name type="scientific">Lacibacter sediminis</name>
    <dbReference type="NCBI Taxonomy" id="2760713"/>
    <lineage>
        <taxon>Bacteria</taxon>
        <taxon>Pseudomonadati</taxon>
        <taxon>Bacteroidota</taxon>
        <taxon>Chitinophagia</taxon>
        <taxon>Chitinophagales</taxon>
        <taxon>Chitinophagaceae</taxon>
        <taxon>Lacibacter</taxon>
    </lineage>
</organism>
<name>A0A7G5XDR0_9BACT</name>